<gene>
    <name evidence="3" type="ORF">INT47_003043</name>
</gene>
<dbReference type="InterPro" id="IPR043129">
    <property type="entry name" value="ATPase_NBD"/>
</dbReference>
<protein>
    <recommendedName>
        <fullName evidence="5">Heat shock protein 70</fullName>
    </recommendedName>
</protein>
<evidence type="ECO:0008006" key="5">
    <source>
        <dbReference type="Google" id="ProtNLM"/>
    </source>
</evidence>
<keyword evidence="4" id="KW-1185">Reference proteome</keyword>
<comment type="caution">
    <text evidence="3">The sequence shown here is derived from an EMBL/GenBank/DDBJ whole genome shotgun (WGS) entry which is preliminary data.</text>
</comment>
<organism evidence="3 4">
    <name type="scientific">Mucor saturninus</name>
    <dbReference type="NCBI Taxonomy" id="64648"/>
    <lineage>
        <taxon>Eukaryota</taxon>
        <taxon>Fungi</taxon>
        <taxon>Fungi incertae sedis</taxon>
        <taxon>Mucoromycota</taxon>
        <taxon>Mucoromycotina</taxon>
        <taxon>Mucoromycetes</taxon>
        <taxon>Mucorales</taxon>
        <taxon>Mucorineae</taxon>
        <taxon>Mucoraceae</taxon>
        <taxon>Mucor</taxon>
    </lineage>
</organism>
<dbReference type="PRINTS" id="PR00301">
    <property type="entry name" value="HEATSHOCK70"/>
</dbReference>
<name>A0A8H7QV29_9FUNG</name>
<dbReference type="Proteomes" id="UP000603453">
    <property type="component" value="Unassembled WGS sequence"/>
</dbReference>
<accession>A0A8H7QV29</accession>
<proteinExistence type="predicted"/>
<keyword evidence="2" id="KW-0067">ATP-binding</keyword>
<dbReference type="InterPro" id="IPR013126">
    <property type="entry name" value="Hsp_70_fam"/>
</dbReference>
<evidence type="ECO:0000256" key="1">
    <source>
        <dbReference type="ARBA" id="ARBA00022741"/>
    </source>
</evidence>
<dbReference type="GO" id="GO:0140662">
    <property type="term" value="F:ATP-dependent protein folding chaperone"/>
    <property type="evidence" value="ECO:0007669"/>
    <property type="project" value="InterPro"/>
</dbReference>
<dbReference type="Pfam" id="PF00012">
    <property type="entry name" value="HSP70"/>
    <property type="match status" value="1"/>
</dbReference>
<reference evidence="3" key="1">
    <citation type="submission" date="2020-12" db="EMBL/GenBank/DDBJ databases">
        <title>Metabolic potential, ecology and presence of endohyphal bacteria is reflected in genomic diversity of Mucoromycotina.</title>
        <authorList>
            <person name="Muszewska A."/>
            <person name="Okrasinska A."/>
            <person name="Steczkiewicz K."/>
            <person name="Drgas O."/>
            <person name="Orlowska M."/>
            <person name="Perlinska-Lenart U."/>
            <person name="Aleksandrzak-Piekarczyk T."/>
            <person name="Szatraj K."/>
            <person name="Zielenkiewicz U."/>
            <person name="Pilsyk S."/>
            <person name="Malc E."/>
            <person name="Mieczkowski P."/>
            <person name="Kruszewska J.S."/>
            <person name="Biernat P."/>
            <person name="Pawlowska J."/>
        </authorList>
    </citation>
    <scope>NUCLEOTIDE SEQUENCE</scope>
    <source>
        <strain evidence="3">WA0000017839</strain>
    </source>
</reference>
<evidence type="ECO:0000313" key="3">
    <source>
        <dbReference type="EMBL" id="KAG2198330.1"/>
    </source>
</evidence>
<evidence type="ECO:0000256" key="2">
    <source>
        <dbReference type="ARBA" id="ARBA00022840"/>
    </source>
</evidence>
<dbReference type="SUPFAM" id="SSF53067">
    <property type="entry name" value="Actin-like ATPase domain"/>
    <property type="match status" value="3"/>
</dbReference>
<sequence>MPRKLNQYPYVVGIDFGSTACSFSIAFEDDPTVYTIDNWSKNHRQLPASLLYKKNKTILCGVSPNDVEKDDIYIPNMNKYLLDLNLANKELEKYELTIAMVVTDYLREFHALAMKKLKETEKYKDIKQEEMKYCMICPSALQAFISKCFIKAGLIKENEPRLYFTTKVNGSDIDAVHFAQQMSKPTRRNSIDILFRKKRDAAKSFDLILGIDFGTTFSGCSYSRLDNPKLIKTIKSGWPGDKSGIKVPTVLMYDDMGNKVKFWGQEAKSRARVRKENNLLENFKLYLSLSQAKLDKESAGILLDVYNNPDNEIVLEDVISDYLKLFYRHILNFVGEVDKTNLAVRLLKGEKKSKTKYVMTVPAIWNTVTRQIVMNAAFQANIVKKHDEIIVITELEAAALYCRNQTQELKNGNVTFIVCDAGGGTVDVGTFHLSSTRHMTQLGDCQSDTCGSFYLDANFRTFILQFYKDIGVHFDPALSKFDEFMENFVNRIKIDFMPDTTNDSYCDIDLPGSYVIAESVKTEQNKNYILADNNRTLRIKNEIMNNQVFNPVMGRIEALLDKQMKRSKARFLFLVGGFAQSKYLQQRLRTRYEPDVLLIVPLESMSAVSLGAVHYALKPDILAS</sequence>
<dbReference type="PANTHER" id="PTHR14187">
    <property type="entry name" value="ALPHA KINASE/ELONGATION FACTOR 2 KINASE"/>
    <property type="match status" value="1"/>
</dbReference>
<dbReference type="AlphaFoldDB" id="A0A8H7QV29"/>
<dbReference type="OrthoDB" id="2963168at2759"/>
<keyword evidence="1" id="KW-0547">Nucleotide-binding</keyword>
<dbReference type="GO" id="GO:0005524">
    <property type="term" value="F:ATP binding"/>
    <property type="evidence" value="ECO:0007669"/>
    <property type="project" value="UniProtKB-KW"/>
</dbReference>
<dbReference type="EMBL" id="JAEPRD010000113">
    <property type="protein sequence ID" value="KAG2198330.1"/>
    <property type="molecule type" value="Genomic_DNA"/>
</dbReference>
<evidence type="ECO:0000313" key="4">
    <source>
        <dbReference type="Proteomes" id="UP000603453"/>
    </source>
</evidence>
<dbReference type="PANTHER" id="PTHR14187:SF5">
    <property type="entry name" value="HEAT SHOCK 70 KDA PROTEIN 12A"/>
    <property type="match status" value="1"/>
</dbReference>
<dbReference type="Gene3D" id="3.30.420.40">
    <property type="match status" value="2"/>
</dbReference>